<reference evidence="11 12" key="1">
    <citation type="journal article" date="2010" name="PLoS ONE">
        <title>The Waddlia genome: a window into chlamydial biology.</title>
        <authorList>
            <person name="Bertelli C."/>
            <person name="Collyn F."/>
            <person name="Croxatto A."/>
            <person name="Ruckert C."/>
            <person name="Polkinghorne A."/>
            <person name="Kebbi-Beghdadi C."/>
            <person name="Goesmann A."/>
            <person name="Vaughan L."/>
            <person name="Greub G."/>
        </authorList>
    </citation>
    <scope>NUCLEOTIDE SEQUENCE [LARGE SCALE GENOMIC DNA]</scope>
    <source>
        <strain evidence="12">ATCC VR-1470 / WSU 86-1044</strain>
    </source>
</reference>
<evidence type="ECO:0000256" key="6">
    <source>
        <dbReference type="ARBA" id="ARBA00022723"/>
    </source>
</evidence>
<dbReference type="EC" id="4.1.2.50" evidence="4"/>
<organism evidence="11 12">
    <name type="scientific">Waddlia chondrophila (strain ATCC VR-1470 / WSU 86-1044)</name>
    <dbReference type="NCBI Taxonomy" id="716544"/>
    <lineage>
        <taxon>Bacteria</taxon>
        <taxon>Pseudomonadati</taxon>
        <taxon>Chlamydiota</taxon>
        <taxon>Chlamydiia</taxon>
        <taxon>Parachlamydiales</taxon>
        <taxon>Waddliaceae</taxon>
        <taxon>Waddlia</taxon>
    </lineage>
</organism>
<dbReference type="PANTHER" id="PTHR12589">
    <property type="entry name" value="PYRUVOYL TETRAHYDROBIOPTERIN SYNTHASE"/>
    <property type="match status" value="1"/>
</dbReference>
<dbReference type="eggNOG" id="COG0720">
    <property type="taxonomic scope" value="Bacteria"/>
</dbReference>
<sequence length="176" mass="19981">MSAILEKCFGVATEAPPNFMINVLTTDSCAWNDNLSCVILSYLFRINFKSSNLFTIIKTFRFEAGHQLAHHDGACKHPHGHSYVLEIQVKSGTLIDDGPKKNMVIDFHHISDIVKPMINTYFDHKWLNDTLETDSPTSEFIARWIYRHLDRQIPGLHAIGLSETATSKVIYTETDS</sequence>
<comment type="pathway">
    <text evidence="2">Purine metabolism; 7-cyano-7-deazaguanine biosynthesis.</text>
</comment>
<evidence type="ECO:0000256" key="8">
    <source>
        <dbReference type="ARBA" id="ARBA00023239"/>
    </source>
</evidence>
<evidence type="ECO:0000256" key="2">
    <source>
        <dbReference type="ARBA" id="ARBA00005061"/>
    </source>
</evidence>
<proteinExistence type="inferred from homology"/>
<keyword evidence="7" id="KW-0862">Zinc</keyword>
<name>D6YVR6_WADCW</name>
<dbReference type="UniPathway" id="UPA00391"/>
<dbReference type="Gene3D" id="3.30.479.10">
    <property type="entry name" value="6-pyruvoyl tetrahydropterin synthase/QueD"/>
    <property type="match status" value="1"/>
</dbReference>
<dbReference type="GO" id="GO:0070497">
    <property type="term" value="F:6-carboxytetrahydropterin synthase activity"/>
    <property type="evidence" value="ECO:0007669"/>
    <property type="project" value="UniProtKB-EC"/>
</dbReference>
<evidence type="ECO:0000313" key="12">
    <source>
        <dbReference type="Proteomes" id="UP000001505"/>
    </source>
</evidence>
<evidence type="ECO:0000256" key="1">
    <source>
        <dbReference type="ARBA" id="ARBA00001947"/>
    </source>
</evidence>
<accession>D6YVR6</accession>
<gene>
    <name evidence="11" type="primary">ptpS</name>
    <name evidence="11" type="ordered locus">wcw_0861</name>
</gene>
<keyword evidence="8 11" id="KW-0456">Lyase</keyword>
<protein>
    <recommendedName>
        <fullName evidence="5">6-carboxy-5,6,7,8-tetrahydropterin synthase</fullName>
        <ecNumber evidence="4">4.1.2.50</ecNumber>
    </recommendedName>
    <alternativeName>
        <fullName evidence="9">Queuosine biosynthesis protein QueD</fullName>
    </alternativeName>
</protein>
<evidence type="ECO:0000256" key="7">
    <source>
        <dbReference type="ARBA" id="ARBA00022833"/>
    </source>
</evidence>
<dbReference type="KEGG" id="wch:wcw_0861"/>
<dbReference type="SUPFAM" id="SSF55620">
    <property type="entry name" value="Tetrahydrobiopterin biosynthesis enzymes-like"/>
    <property type="match status" value="1"/>
</dbReference>
<dbReference type="Proteomes" id="UP000001505">
    <property type="component" value="Chromosome"/>
</dbReference>
<dbReference type="GO" id="GO:0046872">
    <property type="term" value="F:metal ion binding"/>
    <property type="evidence" value="ECO:0007669"/>
    <property type="project" value="UniProtKB-KW"/>
</dbReference>
<dbReference type="Pfam" id="PF01242">
    <property type="entry name" value="PTPS"/>
    <property type="match status" value="1"/>
</dbReference>
<keyword evidence="12" id="KW-1185">Reference proteome</keyword>
<dbReference type="STRING" id="716544.wcw_0861"/>
<comment type="similarity">
    <text evidence="3">Belongs to the PTPS family. QueD subfamily.</text>
</comment>
<keyword evidence="6" id="KW-0479">Metal-binding</keyword>
<dbReference type="EMBL" id="CP001928">
    <property type="protein sequence ID" value="ADI38228.1"/>
    <property type="molecule type" value="Genomic_DNA"/>
</dbReference>
<dbReference type="HOGENOM" id="CLU_111016_6_1_0"/>
<evidence type="ECO:0000256" key="3">
    <source>
        <dbReference type="ARBA" id="ARBA00008900"/>
    </source>
</evidence>
<comment type="catalytic activity">
    <reaction evidence="10">
        <text>7,8-dihydroneopterin 3'-triphosphate + H2O = 6-carboxy-5,6,7,8-tetrahydropterin + triphosphate + acetaldehyde + 2 H(+)</text>
        <dbReference type="Rhea" id="RHEA:27966"/>
        <dbReference type="ChEBI" id="CHEBI:15343"/>
        <dbReference type="ChEBI" id="CHEBI:15377"/>
        <dbReference type="ChEBI" id="CHEBI:15378"/>
        <dbReference type="ChEBI" id="CHEBI:18036"/>
        <dbReference type="ChEBI" id="CHEBI:58462"/>
        <dbReference type="ChEBI" id="CHEBI:61032"/>
        <dbReference type="EC" id="4.1.2.50"/>
    </reaction>
</comment>
<dbReference type="InterPro" id="IPR038418">
    <property type="entry name" value="6-PTP_synth/QueD_sf"/>
</dbReference>
<comment type="cofactor">
    <cofactor evidence="1">
        <name>Zn(2+)</name>
        <dbReference type="ChEBI" id="CHEBI:29105"/>
    </cofactor>
</comment>
<evidence type="ECO:0000256" key="4">
    <source>
        <dbReference type="ARBA" id="ARBA00012982"/>
    </source>
</evidence>
<dbReference type="InterPro" id="IPR007115">
    <property type="entry name" value="6-PTP_synth/QueD"/>
</dbReference>
<dbReference type="NCBIfam" id="TIGR03367">
    <property type="entry name" value="queuosine_QueD"/>
    <property type="match status" value="1"/>
</dbReference>
<evidence type="ECO:0000256" key="10">
    <source>
        <dbReference type="ARBA" id="ARBA00048807"/>
    </source>
</evidence>
<dbReference type="PANTHER" id="PTHR12589:SF7">
    <property type="entry name" value="6-PYRUVOYL TETRAHYDROBIOPTERIN SYNTHASE"/>
    <property type="match status" value="1"/>
</dbReference>
<dbReference type="OrthoDB" id="9804698at2"/>
<evidence type="ECO:0000313" key="11">
    <source>
        <dbReference type="EMBL" id="ADI38228.1"/>
    </source>
</evidence>
<dbReference type="AlphaFoldDB" id="D6YVR6"/>
<evidence type="ECO:0000256" key="9">
    <source>
        <dbReference type="ARBA" id="ARBA00031449"/>
    </source>
</evidence>
<evidence type="ECO:0000256" key="5">
    <source>
        <dbReference type="ARBA" id="ARBA00018141"/>
    </source>
</evidence>